<proteinExistence type="predicted"/>
<dbReference type="InterPro" id="IPR045455">
    <property type="entry name" value="NrS-1_pol-like_helicase"/>
</dbReference>
<organism evidence="2 3">
    <name type="scientific">Streblomastix strix</name>
    <dbReference type="NCBI Taxonomy" id="222440"/>
    <lineage>
        <taxon>Eukaryota</taxon>
        <taxon>Metamonada</taxon>
        <taxon>Preaxostyla</taxon>
        <taxon>Oxymonadida</taxon>
        <taxon>Streblomastigidae</taxon>
        <taxon>Streblomastix</taxon>
    </lineage>
</organism>
<feature type="domain" description="NrS-1 polymerase-like helicase" evidence="1">
    <location>
        <begin position="156"/>
        <end position="226"/>
    </location>
</feature>
<evidence type="ECO:0000259" key="1">
    <source>
        <dbReference type="Pfam" id="PF19263"/>
    </source>
</evidence>
<name>A0A5J4WZ49_9EUKA</name>
<evidence type="ECO:0000313" key="3">
    <source>
        <dbReference type="Proteomes" id="UP000324800"/>
    </source>
</evidence>
<dbReference type="AlphaFoldDB" id="A0A5J4WZ49"/>
<protein>
    <recommendedName>
        <fullName evidence="1">NrS-1 polymerase-like helicase domain-containing protein</fullName>
    </recommendedName>
</protein>
<dbReference type="Pfam" id="PF19263">
    <property type="entry name" value="DUF5906"/>
    <property type="match status" value="1"/>
</dbReference>
<gene>
    <name evidence="2" type="ORF">EZS28_004210</name>
</gene>
<sequence length="390" mass="45376">MEVSLLSIFSGLYGINNESIRAEGVNNIRKFNMLTVNAEKNYGQAASNGERKPNTWILVKILGYHNKDYYEQIIQPLHKKNYELKKQQKVTNVLKSIEKCEIDLKDPFTLKNILDKASNGEYANIIELVAQDLQKILKVAPCQNGSCYIVKEYDFIENKMRAVPNELKNCGEQRTSNMDAMKSIITEGSFRINEKYVPKHEAENVVNLIIVTNNLFPIKIESSDRRYVVCKCSPVHRGDLEYFTNLCDNFDTDYYDNLFTFYMTRDISSFNPRDIPMTETKKDIIRASRSPVDDVIIKHFKALLEGATTPVAEAWKPTEKKLKNYEIAIKNTYKKVKKQTNGVRQYVYQLKEKMVSIYQNMLDDEEDEEIKDLEQEKINDRIEYADNKKE</sequence>
<comment type="caution">
    <text evidence="2">The sequence shown here is derived from an EMBL/GenBank/DDBJ whole genome shotgun (WGS) entry which is preliminary data.</text>
</comment>
<dbReference type="Proteomes" id="UP000324800">
    <property type="component" value="Unassembled WGS sequence"/>
</dbReference>
<reference evidence="2 3" key="1">
    <citation type="submission" date="2019-03" db="EMBL/GenBank/DDBJ databases">
        <title>Single cell metagenomics reveals metabolic interactions within the superorganism composed of flagellate Streblomastix strix and complex community of Bacteroidetes bacteria on its surface.</title>
        <authorList>
            <person name="Treitli S.C."/>
            <person name="Kolisko M."/>
            <person name="Husnik F."/>
            <person name="Keeling P."/>
            <person name="Hampl V."/>
        </authorList>
    </citation>
    <scope>NUCLEOTIDE SEQUENCE [LARGE SCALE GENOMIC DNA]</scope>
    <source>
        <strain evidence="2">ST1C</strain>
    </source>
</reference>
<evidence type="ECO:0000313" key="2">
    <source>
        <dbReference type="EMBL" id="KAA6400264.1"/>
    </source>
</evidence>
<dbReference type="EMBL" id="SNRW01000591">
    <property type="protein sequence ID" value="KAA6400264.1"/>
    <property type="molecule type" value="Genomic_DNA"/>
</dbReference>
<accession>A0A5J4WZ49</accession>